<sequence length="252" mass="28636">MTTKRGLPDKPQTEGHLVSGSDGLSFDAAVEHYIDPAAEKRLIVKLDLYLAPVMTLIFLAAYLDRANIGNAASAGMTADLHMTSGQLGNAVTLFYVLYVPRCGVLFCNRFLVLPSFWKASVLYAARCAGNHDRHVLDRSWDLHHLGSELYLVAELSCWVLQARYGCRYESDYWERSWHRGWPSLQETVNGKYLTGLRISIGAVLLAGCGHIVLYTLLRFQNRERYRMTQEEREEEIKNGWGGDFHPDFRYAL</sequence>
<evidence type="ECO:0000256" key="2">
    <source>
        <dbReference type="ARBA" id="ARBA00022448"/>
    </source>
</evidence>
<dbReference type="OrthoDB" id="2962993at2759"/>
<keyword evidence="9" id="KW-1185">Reference proteome</keyword>
<accession>A0A2J6RT26</accession>
<keyword evidence="3 7" id="KW-0812">Transmembrane</keyword>
<keyword evidence="2" id="KW-0813">Transport</keyword>
<dbReference type="Proteomes" id="UP000235786">
    <property type="component" value="Unassembled WGS sequence"/>
</dbReference>
<evidence type="ECO:0000313" key="9">
    <source>
        <dbReference type="Proteomes" id="UP000235786"/>
    </source>
</evidence>
<dbReference type="PANTHER" id="PTHR43791:SF24">
    <property type="entry name" value="NICOTINIC ACID PLASMA MEMBRANE TRANSPORTER"/>
    <property type="match status" value="1"/>
</dbReference>
<keyword evidence="4 7" id="KW-1133">Transmembrane helix</keyword>
<evidence type="ECO:0000256" key="5">
    <source>
        <dbReference type="ARBA" id="ARBA00023136"/>
    </source>
</evidence>
<feature type="compositionally biased region" description="Basic and acidic residues" evidence="6">
    <location>
        <begin position="1"/>
        <end position="13"/>
    </location>
</feature>
<evidence type="ECO:0000256" key="7">
    <source>
        <dbReference type="SAM" id="Phobius"/>
    </source>
</evidence>
<protein>
    <submittedName>
        <fullName evidence="8">Uncharacterized protein</fullName>
    </submittedName>
</protein>
<organism evidence="8 9">
    <name type="scientific">Hyaloscypha variabilis (strain UAMH 11265 / GT02V1 / F)</name>
    <name type="common">Meliniomyces variabilis</name>
    <dbReference type="NCBI Taxonomy" id="1149755"/>
    <lineage>
        <taxon>Eukaryota</taxon>
        <taxon>Fungi</taxon>
        <taxon>Dikarya</taxon>
        <taxon>Ascomycota</taxon>
        <taxon>Pezizomycotina</taxon>
        <taxon>Leotiomycetes</taxon>
        <taxon>Helotiales</taxon>
        <taxon>Hyaloscyphaceae</taxon>
        <taxon>Hyaloscypha</taxon>
        <taxon>Hyaloscypha variabilis</taxon>
    </lineage>
</organism>
<feature type="region of interest" description="Disordered" evidence="6">
    <location>
        <begin position="1"/>
        <end position="20"/>
    </location>
</feature>
<evidence type="ECO:0000313" key="8">
    <source>
        <dbReference type="EMBL" id="PMD41668.1"/>
    </source>
</evidence>
<dbReference type="GO" id="GO:0016020">
    <property type="term" value="C:membrane"/>
    <property type="evidence" value="ECO:0007669"/>
    <property type="project" value="UniProtKB-SubCell"/>
</dbReference>
<name>A0A2J6RT26_HYAVF</name>
<dbReference type="SUPFAM" id="SSF103473">
    <property type="entry name" value="MFS general substrate transporter"/>
    <property type="match status" value="1"/>
</dbReference>
<feature type="transmembrane region" description="Helical" evidence="7">
    <location>
        <begin position="198"/>
        <end position="217"/>
    </location>
</feature>
<evidence type="ECO:0000256" key="3">
    <source>
        <dbReference type="ARBA" id="ARBA00022692"/>
    </source>
</evidence>
<dbReference type="InterPro" id="IPR036259">
    <property type="entry name" value="MFS_trans_sf"/>
</dbReference>
<proteinExistence type="predicted"/>
<evidence type="ECO:0000256" key="1">
    <source>
        <dbReference type="ARBA" id="ARBA00004141"/>
    </source>
</evidence>
<reference evidence="8 9" key="1">
    <citation type="submission" date="2016-04" db="EMBL/GenBank/DDBJ databases">
        <title>A degradative enzymes factory behind the ericoid mycorrhizal symbiosis.</title>
        <authorList>
            <consortium name="DOE Joint Genome Institute"/>
            <person name="Martino E."/>
            <person name="Morin E."/>
            <person name="Grelet G."/>
            <person name="Kuo A."/>
            <person name="Kohler A."/>
            <person name="Daghino S."/>
            <person name="Barry K."/>
            <person name="Choi C."/>
            <person name="Cichocki N."/>
            <person name="Clum A."/>
            <person name="Copeland A."/>
            <person name="Hainaut M."/>
            <person name="Haridas S."/>
            <person name="Labutti K."/>
            <person name="Lindquist E."/>
            <person name="Lipzen A."/>
            <person name="Khouja H.-R."/>
            <person name="Murat C."/>
            <person name="Ohm R."/>
            <person name="Olson A."/>
            <person name="Spatafora J."/>
            <person name="Veneault-Fourrey C."/>
            <person name="Henrissat B."/>
            <person name="Grigoriev I."/>
            <person name="Martin F."/>
            <person name="Perotto S."/>
        </authorList>
    </citation>
    <scope>NUCLEOTIDE SEQUENCE [LARGE SCALE GENOMIC DNA]</scope>
    <source>
        <strain evidence="8 9">F</strain>
    </source>
</reference>
<dbReference type="GO" id="GO:0022857">
    <property type="term" value="F:transmembrane transporter activity"/>
    <property type="evidence" value="ECO:0007669"/>
    <property type="project" value="TreeGrafter"/>
</dbReference>
<dbReference type="AlphaFoldDB" id="A0A2J6RT26"/>
<keyword evidence="5 7" id="KW-0472">Membrane</keyword>
<evidence type="ECO:0000256" key="6">
    <source>
        <dbReference type="SAM" id="MobiDB-lite"/>
    </source>
</evidence>
<evidence type="ECO:0000256" key="4">
    <source>
        <dbReference type="ARBA" id="ARBA00022989"/>
    </source>
</evidence>
<comment type="subcellular location">
    <subcellularLocation>
        <location evidence="1">Membrane</location>
        <topology evidence="1">Multi-pass membrane protein</topology>
    </subcellularLocation>
</comment>
<dbReference type="EMBL" id="KZ613944">
    <property type="protein sequence ID" value="PMD41668.1"/>
    <property type="molecule type" value="Genomic_DNA"/>
</dbReference>
<dbReference type="Gene3D" id="1.20.1250.20">
    <property type="entry name" value="MFS general substrate transporter like domains"/>
    <property type="match status" value="1"/>
</dbReference>
<dbReference type="PANTHER" id="PTHR43791">
    <property type="entry name" value="PERMEASE-RELATED"/>
    <property type="match status" value="1"/>
</dbReference>
<gene>
    <name evidence="8" type="ORF">L207DRAFT_633012</name>
</gene>